<dbReference type="InterPro" id="IPR013651">
    <property type="entry name" value="ATP-grasp_RimK-type"/>
</dbReference>
<reference evidence="3 4" key="1">
    <citation type="journal article" date="2014" name="Nature">
        <title>An environmental bacterial taxon with a large and distinct metabolic repertoire.</title>
        <authorList>
            <person name="Wilson M.C."/>
            <person name="Mori T."/>
            <person name="Ruckert C."/>
            <person name="Uria A.R."/>
            <person name="Helf M.J."/>
            <person name="Takada K."/>
            <person name="Gernert C."/>
            <person name="Steffens U.A."/>
            <person name="Heycke N."/>
            <person name="Schmitt S."/>
            <person name="Rinke C."/>
            <person name="Helfrich E.J."/>
            <person name="Brachmann A.O."/>
            <person name="Gurgui C."/>
            <person name="Wakimoto T."/>
            <person name="Kracht M."/>
            <person name="Crusemann M."/>
            <person name="Hentschel U."/>
            <person name="Abe I."/>
            <person name="Matsunaga S."/>
            <person name="Kalinowski J."/>
            <person name="Takeyama H."/>
            <person name="Piel J."/>
        </authorList>
    </citation>
    <scope>NUCLEOTIDE SEQUENCE [LARGE SCALE GENOMIC DNA]</scope>
    <source>
        <strain evidence="4">TSY1</strain>
    </source>
</reference>
<dbReference type="HOGENOM" id="CLU_992956_0_0_7"/>
<dbReference type="Proteomes" id="UP000019141">
    <property type="component" value="Unassembled WGS sequence"/>
</dbReference>
<accession>W4M075</accession>
<dbReference type="PANTHER" id="PTHR21621">
    <property type="entry name" value="RIBOSOMAL PROTEIN S6 MODIFICATION PROTEIN"/>
    <property type="match status" value="1"/>
</dbReference>
<dbReference type="GO" id="GO:0009432">
    <property type="term" value="P:SOS response"/>
    <property type="evidence" value="ECO:0007669"/>
    <property type="project" value="TreeGrafter"/>
</dbReference>
<gene>
    <name evidence="3" type="ORF">ETSY1_00275</name>
</gene>
<dbReference type="GO" id="GO:0046872">
    <property type="term" value="F:metal ion binding"/>
    <property type="evidence" value="ECO:0007669"/>
    <property type="project" value="InterPro"/>
</dbReference>
<evidence type="ECO:0000313" key="4">
    <source>
        <dbReference type="Proteomes" id="UP000019141"/>
    </source>
</evidence>
<dbReference type="PANTHER" id="PTHR21621:SF0">
    <property type="entry name" value="BETA-CITRYLGLUTAMATE SYNTHASE B-RELATED"/>
    <property type="match status" value="1"/>
</dbReference>
<keyword evidence="1" id="KW-0067">ATP-binding</keyword>
<keyword evidence="1" id="KW-0547">Nucleotide-binding</keyword>
<dbReference type="EMBL" id="AZHW01000056">
    <property type="protein sequence ID" value="ETX03366.1"/>
    <property type="molecule type" value="Genomic_DNA"/>
</dbReference>
<keyword evidence="4" id="KW-1185">Reference proteome</keyword>
<dbReference type="GO" id="GO:0005737">
    <property type="term" value="C:cytoplasm"/>
    <property type="evidence" value="ECO:0007669"/>
    <property type="project" value="TreeGrafter"/>
</dbReference>
<comment type="caution">
    <text evidence="3">The sequence shown here is derived from an EMBL/GenBank/DDBJ whole genome shotgun (WGS) entry which is preliminary data.</text>
</comment>
<dbReference type="InterPro" id="IPR011761">
    <property type="entry name" value="ATP-grasp"/>
</dbReference>
<dbReference type="InterPro" id="IPR013815">
    <property type="entry name" value="ATP_grasp_subdomain_1"/>
</dbReference>
<dbReference type="PROSITE" id="PS50975">
    <property type="entry name" value="ATP_GRASP"/>
    <property type="match status" value="1"/>
</dbReference>
<evidence type="ECO:0000259" key="2">
    <source>
        <dbReference type="PROSITE" id="PS50975"/>
    </source>
</evidence>
<evidence type="ECO:0000256" key="1">
    <source>
        <dbReference type="PROSITE-ProRule" id="PRU00409"/>
    </source>
</evidence>
<dbReference type="SUPFAM" id="SSF56059">
    <property type="entry name" value="Glutathione synthetase ATP-binding domain-like"/>
    <property type="match status" value="1"/>
</dbReference>
<dbReference type="GO" id="GO:0018169">
    <property type="term" value="F:ribosomal S6-glutamic acid ligase activity"/>
    <property type="evidence" value="ECO:0007669"/>
    <property type="project" value="TreeGrafter"/>
</dbReference>
<name>W4M075_ENTF1</name>
<feature type="domain" description="ATP-grasp" evidence="2">
    <location>
        <begin position="73"/>
        <end position="270"/>
    </location>
</feature>
<dbReference type="Gene3D" id="3.30.470.20">
    <property type="entry name" value="ATP-grasp fold, B domain"/>
    <property type="match status" value="1"/>
</dbReference>
<dbReference type="GO" id="GO:0005524">
    <property type="term" value="F:ATP binding"/>
    <property type="evidence" value="ECO:0007669"/>
    <property type="project" value="UniProtKB-UniRule"/>
</dbReference>
<dbReference type="Pfam" id="PF08443">
    <property type="entry name" value="RimK"/>
    <property type="match status" value="1"/>
</dbReference>
<protein>
    <recommendedName>
        <fullName evidence="2">ATP-grasp domain-containing protein</fullName>
    </recommendedName>
</protein>
<organism evidence="3 4">
    <name type="scientific">Entotheonella factor</name>
    <dbReference type="NCBI Taxonomy" id="1429438"/>
    <lineage>
        <taxon>Bacteria</taxon>
        <taxon>Pseudomonadati</taxon>
        <taxon>Nitrospinota/Tectimicrobiota group</taxon>
        <taxon>Candidatus Tectimicrobiota</taxon>
        <taxon>Candidatus Entotheonellia</taxon>
        <taxon>Candidatus Entotheonellales</taxon>
        <taxon>Candidatus Entotheonellaceae</taxon>
        <taxon>Candidatus Entotheonella</taxon>
    </lineage>
</organism>
<dbReference type="AlphaFoldDB" id="W4M075"/>
<sequence>MQAHTRCLIEACKQLKVDFSFLDEEQNLVELYIHQKSFMFQANRTPFNTEALAGICLDKGHTWRVLHQHVRMPQTLAFMDIHVKPQYRRYLRYHTHEEIIAEIESTLTYPLVIKRNRGALGNNVFLCENRAEAEAALEQIYNKELRGYDYIALAQEFIPSQQEYRLVCFRGEPVLLYERYAGAKQFKVRYWEEPEGRPILVEDEALIQEQMAFLQPMFQRLCPGYVGVDLVRSVSGEWVLIELNSGPRVDHFVEFNGPERIIAMYVRIVQRLLEDEA</sequence>
<evidence type="ECO:0000313" key="3">
    <source>
        <dbReference type="EMBL" id="ETX03366.1"/>
    </source>
</evidence>
<proteinExistence type="predicted"/>
<dbReference type="Gene3D" id="3.30.1490.20">
    <property type="entry name" value="ATP-grasp fold, A domain"/>
    <property type="match status" value="1"/>
</dbReference>